<dbReference type="AlphaFoldDB" id="A0AAE3XWQ9"/>
<dbReference type="SMART" id="SM00360">
    <property type="entry name" value="RRM"/>
    <property type="match status" value="1"/>
</dbReference>
<keyword evidence="1" id="KW-0694">RNA-binding</keyword>
<dbReference type="InterPro" id="IPR012677">
    <property type="entry name" value="Nucleotide-bd_a/b_plait_sf"/>
</dbReference>
<feature type="compositionally biased region" description="Gly residues" evidence="2">
    <location>
        <begin position="89"/>
        <end position="137"/>
    </location>
</feature>
<protein>
    <recommendedName>
        <fullName evidence="3">RRM domain-containing protein</fullName>
    </recommendedName>
</protein>
<dbReference type="GO" id="GO:0003723">
    <property type="term" value="F:RNA binding"/>
    <property type="evidence" value="ECO:0007669"/>
    <property type="project" value="UniProtKB-KW"/>
</dbReference>
<evidence type="ECO:0000256" key="1">
    <source>
        <dbReference type="ARBA" id="ARBA00022884"/>
    </source>
</evidence>
<name>A0AAE3XWQ9_VARPD</name>
<dbReference type="Gene3D" id="3.30.70.330">
    <property type="match status" value="1"/>
</dbReference>
<dbReference type="InterPro" id="IPR052462">
    <property type="entry name" value="SLIRP/GR-RBP-like"/>
</dbReference>
<evidence type="ECO:0000256" key="2">
    <source>
        <dbReference type="SAM" id="MobiDB-lite"/>
    </source>
</evidence>
<accession>A0AAE3XWQ9</accession>
<dbReference type="InterPro" id="IPR000504">
    <property type="entry name" value="RRM_dom"/>
</dbReference>
<evidence type="ECO:0000313" key="5">
    <source>
        <dbReference type="Proteomes" id="UP001184828"/>
    </source>
</evidence>
<dbReference type="PANTHER" id="PTHR48027">
    <property type="entry name" value="HETEROGENEOUS NUCLEAR RIBONUCLEOPROTEIN 87F-RELATED"/>
    <property type="match status" value="1"/>
</dbReference>
<reference evidence="4" key="1">
    <citation type="submission" date="2023-07" db="EMBL/GenBank/DDBJ databases">
        <title>Sorghum-associated microbial communities from plants grown in Nebraska, USA.</title>
        <authorList>
            <person name="Schachtman D."/>
        </authorList>
    </citation>
    <scope>NUCLEOTIDE SEQUENCE</scope>
    <source>
        <strain evidence="4">DS2114</strain>
    </source>
</reference>
<evidence type="ECO:0000313" key="4">
    <source>
        <dbReference type="EMBL" id="MDR6425212.1"/>
    </source>
</evidence>
<sequence length="137" mass="13136">MGKKLYVGNLAYSVRDNDLEQAFGEFGSIVSAKVMMERDTGRSKGFGFVEMGTDAEALAAVEAMNGHSLQGRALTVNEARPMEARPPRTGGGGGYGGGGGGGGYGGGGGGGGYGGGGGGRSGGGGGYGGGGGGRGGY</sequence>
<dbReference type="Pfam" id="PF00076">
    <property type="entry name" value="RRM_1"/>
    <property type="match status" value="1"/>
</dbReference>
<gene>
    <name evidence="4" type="ORF">J2738_001341</name>
</gene>
<dbReference type="PROSITE" id="PS50102">
    <property type="entry name" value="RRM"/>
    <property type="match status" value="1"/>
</dbReference>
<evidence type="ECO:0000259" key="3">
    <source>
        <dbReference type="PROSITE" id="PS50102"/>
    </source>
</evidence>
<proteinExistence type="predicted"/>
<dbReference type="InterPro" id="IPR048289">
    <property type="entry name" value="RRM2_NsCP33-like"/>
</dbReference>
<dbReference type="EMBL" id="JAVDQZ010000002">
    <property type="protein sequence ID" value="MDR6425212.1"/>
    <property type="molecule type" value="Genomic_DNA"/>
</dbReference>
<dbReference type="RefSeq" id="WP_055800576.1">
    <property type="nucleotide sequence ID" value="NZ_JAUSRN010000004.1"/>
</dbReference>
<dbReference type="CDD" id="cd21608">
    <property type="entry name" value="RRM2_NsCP33_like"/>
    <property type="match status" value="1"/>
</dbReference>
<comment type="caution">
    <text evidence="4">The sequence shown here is derived from an EMBL/GenBank/DDBJ whole genome shotgun (WGS) entry which is preliminary data.</text>
</comment>
<feature type="domain" description="RRM" evidence="3">
    <location>
        <begin position="3"/>
        <end position="81"/>
    </location>
</feature>
<feature type="region of interest" description="Disordered" evidence="2">
    <location>
        <begin position="71"/>
        <end position="137"/>
    </location>
</feature>
<organism evidence="4 5">
    <name type="scientific">Variovorax paradoxus</name>
    <dbReference type="NCBI Taxonomy" id="34073"/>
    <lineage>
        <taxon>Bacteria</taxon>
        <taxon>Pseudomonadati</taxon>
        <taxon>Pseudomonadota</taxon>
        <taxon>Betaproteobacteria</taxon>
        <taxon>Burkholderiales</taxon>
        <taxon>Comamonadaceae</taxon>
        <taxon>Variovorax</taxon>
    </lineage>
</organism>
<dbReference type="Proteomes" id="UP001184828">
    <property type="component" value="Unassembled WGS sequence"/>
</dbReference>
<dbReference type="InterPro" id="IPR035979">
    <property type="entry name" value="RBD_domain_sf"/>
</dbReference>
<dbReference type="SUPFAM" id="SSF54928">
    <property type="entry name" value="RNA-binding domain, RBD"/>
    <property type="match status" value="1"/>
</dbReference>